<organism evidence="1 2">
    <name type="scientific">Escallonia rubra</name>
    <dbReference type="NCBI Taxonomy" id="112253"/>
    <lineage>
        <taxon>Eukaryota</taxon>
        <taxon>Viridiplantae</taxon>
        <taxon>Streptophyta</taxon>
        <taxon>Embryophyta</taxon>
        <taxon>Tracheophyta</taxon>
        <taxon>Spermatophyta</taxon>
        <taxon>Magnoliopsida</taxon>
        <taxon>eudicotyledons</taxon>
        <taxon>Gunneridae</taxon>
        <taxon>Pentapetalae</taxon>
        <taxon>asterids</taxon>
        <taxon>campanulids</taxon>
        <taxon>Escalloniales</taxon>
        <taxon>Escalloniaceae</taxon>
        <taxon>Escallonia</taxon>
    </lineage>
</organism>
<dbReference type="AlphaFoldDB" id="A0AA88QX49"/>
<comment type="caution">
    <text evidence="1">The sequence shown here is derived from an EMBL/GenBank/DDBJ whole genome shotgun (WGS) entry which is preliminary data.</text>
</comment>
<proteinExistence type="predicted"/>
<evidence type="ECO:0000313" key="1">
    <source>
        <dbReference type="EMBL" id="KAK2978694.1"/>
    </source>
</evidence>
<accession>A0AA88QX49</accession>
<dbReference type="Proteomes" id="UP001187471">
    <property type="component" value="Unassembled WGS sequence"/>
</dbReference>
<gene>
    <name evidence="1" type="ORF">RJ640_009905</name>
</gene>
<protein>
    <submittedName>
        <fullName evidence="1">Uncharacterized protein</fullName>
    </submittedName>
</protein>
<evidence type="ECO:0000313" key="2">
    <source>
        <dbReference type="Proteomes" id="UP001187471"/>
    </source>
</evidence>
<dbReference type="EMBL" id="JAVXUO010001844">
    <property type="protein sequence ID" value="KAK2978694.1"/>
    <property type="molecule type" value="Genomic_DNA"/>
</dbReference>
<keyword evidence="2" id="KW-1185">Reference proteome</keyword>
<reference evidence="1" key="1">
    <citation type="submission" date="2022-12" db="EMBL/GenBank/DDBJ databases">
        <title>Draft genome assemblies for two species of Escallonia (Escalloniales).</title>
        <authorList>
            <person name="Chanderbali A."/>
            <person name="Dervinis C."/>
            <person name="Anghel I."/>
            <person name="Soltis D."/>
            <person name="Soltis P."/>
            <person name="Zapata F."/>
        </authorList>
    </citation>
    <scope>NUCLEOTIDE SEQUENCE</scope>
    <source>
        <strain evidence="1">UCBG92.1500</strain>
        <tissue evidence="1">Leaf</tissue>
    </source>
</reference>
<name>A0AA88QX49_9ASTE</name>
<sequence length="62" mass="7377">MLNEFVVKYGKAVYNRRHAEEDEDFKTMTLKVILSPDRPIERKARDSYTRIWGLQQMSSSQL</sequence>